<accession>A0A518EWW0</accession>
<sequence length="958" mass="102656" precursor="true">MGKHAQRGPSAKRVCLWSALLILASPVHASARFAESAVEFPNGFTGGLRTAESNASPYVLDDAQRARIALLVDEISELDAAQLDAAAQQKTGAASADLVLAVLLRAGRPMPPGLSTARRTQRAERSKEALSWIRLSLTNPRRSELVTDAIASALDVASPAPELSVAAMRVVAQLDLVSHALEVARWLEEPGAVDAASDPLPPNDRAFDPLPRMRLSAQSALYQLYGRWFEDAAAFRAQWEILRGRTPDGTGRNELLEATNTAEQRALTLIEFAPTRLGHSLIDWPSPRMRANAARAIGRAVAAGTLAPAAARESLVEGLEKERSEEALSARLRTLLDLVQGADPKGEAVRSVRELVFDVAERAKSRSCEEIWVMIGALTRLAQPLGPEGDPARSETLALATQLFERAMRRGEVRALDPDALQGAITSMSDLVRSISNASVAMEAARPLAELVRPMVVGPEGMSRRAAIPLRVRRAAAEAFALSVQASDARELVTLVRSMETPELEYELLGALRAVIAVVEPGTANAEAVIDELFEAAAEPKFDSRARALELLLSEDVRPALLARPRKTESRWAQARLLAEPSPELQIRLAELLGLVGDKASLERLLDPGPPVASEEGTPPALAPLAQLASTSEELVAASAKLARALSVSSPTLRARSAYMIAGPGSLTEPSDALLPIRTREGLDLMLSVDVAALQPQVERTRALTWIILRALELRLVMPGPMSTYFSGPDPLALKLHDLSSQAGPSVAEKDQPSLALLRSLMRADLTRAAAEAGVTPTSAADQDRKLSEIMAGFDLALANAPVLGWTPSAITLESVSLLRALNKPDAALQRIERLISPETAPDLSAIPAPTIRLFTELVLAADPFSGRSRSRAQRSANLCMNLLQRPTWSTDSADVRLADLEGALQIASMLEGDDLEPELLAAVASASTSAVMREELEEVDAERAASVWKIVSTSGRR</sequence>
<dbReference type="EMBL" id="CP036434">
    <property type="protein sequence ID" value="QDV08568.1"/>
    <property type="molecule type" value="Genomic_DNA"/>
</dbReference>
<name>A0A518EWW0_9BACT</name>
<evidence type="ECO:0000256" key="1">
    <source>
        <dbReference type="SAM" id="SignalP"/>
    </source>
</evidence>
<organism evidence="2 3">
    <name type="scientific">Saltatorellus ferox</name>
    <dbReference type="NCBI Taxonomy" id="2528018"/>
    <lineage>
        <taxon>Bacteria</taxon>
        <taxon>Pseudomonadati</taxon>
        <taxon>Planctomycetota</taxon>
        <taxon>Planctomycetia</taxon>
        <taxon>Planctomycetia incertae sedis</taxon>
        <taxon>Saltatorellus</taxon>
    </lineage>
</organism>
<gene>
    <name evidence="2" type="ORF">Poly30_41170</name>
</gene>
<feature type="signal peptide" evidence="1">
    <location>
        <begin position="1"/>
        <end position="29"/>
    </location>
</feature>
<reference evidence="2 3" key="1">
    <citation type="submission" date="2019-02" db="EMBL/GenBank/DDBJ databases">
        <title>Deep-cultivation of Planctomycetes and their phenomic and genomic characterization uncovers novel biology.</title>
        <authorList>
            <person name="Wiegand S."/>
            <person name="Jogler M."/>
            <person name="Boedeker C."/>
            <person name="Pinto D."/>
            <person name="Vollmers J."/>
            <person name="Rivas-Marin E."/>
            <person name="Kohn T."/>
            <person name="Peeters S.H."/>
            <person name="Heuer A."/>
            <person name="Rast P."/>
            <person name="Oberbeckmann S."/>
            <person name="Bunk B."/>
            <person name="Jeske O."/>
            <person name="Meyerdierks A."/>
            <person name="Storesund J.E."/>
            <person name="Kallscheuer N."/>
            <person name="Luecker S."/>
            <person name="Lage O.M."/>
            <person name="Pohl T."/>
            <person name="Merkel B.J."/>
            <person name="Hornburger P."/>
            <person name="Mueller R.-W."/>
            <person name="Bruemmer F."/>
            <person name="Labrenz M."/>
            <person name="Spormann A.M."/>
            <person name="Op den Camp H."/>
            <person name="Overmann J."/>
            <person name="Amann R."/>
            <person name="Jetten M.S.M."/>
            <person name="Mascher T."/>
            <person name="Medema M.H."/>
            <person name="Devos D.P."/>
            <person name="Kaster A.-K."/>
            <person name="Ovreas L."/>
            <person name="Rohde M."/>
            <person name="Galperin M.Y."/>
            <person name="Jogler C."/>
        </authorList>
    </citation>
    <scope>NUCLEOTIDE SEQUENCE [LARGE SCALE GENOMIC DNA]</scope>
    <source>
        <strain evidence="2 3">Poly30</strain>
    </source>
</reference>
<dbReference type="Proteomes" id="UP000320390">
    <property type="component" value="Chromosome"/>
</dbReference>
<dbReference type="RefSeq" id="WP_145201468.1">
    <property type="nucleotide sequence ID" value="NZ_CP036434.1"/>
</dbReference>
<proteinExistence type="predicted"/>
<evidence type="ECO:0000313" key="3">
    <source>
        <dbReference type="Proteomes" id="UP000320390"/>
    </source>
</evidence>
<evidence type="ECO:0000313" key="2">
    <source>
        <dbReference type="EMBL" id="QDV08568.1"/>
    </source>
</evidence>
<protein>
    <recommendedName>
        <fullName evidence="4">HEAT repeat protein</fullName>
    </recommendedName>
</protein>
<keyword evidence="1" id="KW-0732">Signal</keyword>
<keyword evidence="3" id="KW-1185">Reference proteome</keyword>
<dbReference type="AlphaFoldDB" id="A0A518EWW0"/>
<evidence type="ECO:0008006" key="4">
    <source>
        <dbReference type="Google" id="ProtNLM"/>
    </source>
</evidence>
<feature type="chain" id="PRO_5021915066" description="HEAT repeat protein" evidence="1">
    <location>
        <begin position="30"/>
        <end position="958"/>
    </location>
</feature>